<reference evidence="2 3" key="1">
    <citation type="journal article" date="2018" name="Sci. Rep.">
        <title>A novel species of the marine cyanobacterium Acaryochloris with a unique pigment content and lifestyle.</title>
        <authorList>
            <person name="Partensky F."/>
            <person name="Six C."/>
            <person name="Ratin M."/>
            <person name="Garczarek L."/>
            <person name="Vaulot D."/>
            <person name="Probert I."/>
            <person name="Calteau A."/>
            <person name="Gourvil P."/>
            <person name="Marie D."/>
            <person name="Grebert T."/>
            <person name="Bouchier C."/>
            <person name="Le Panse S."/>
            <person name="Gachenot M."/>
            <person name="Rodriguez F."/>
            <person name="Garrido J.L."/>
        </authorList>
    </citation>
    <scope>NUCLEOTIDE SEQUENCE [LARGE SCALE GENOMIC DNA]</scope>
    <source>
        <strain evidence="2 3">RCC1774</strain>
    </source>
</reference>
<dbReference type="OrthoDB" id="574441at2"/>
<dbReference type="CDD" id="cd00093">
    <property type="entry name" value="HTH_XRE"/>
    <property type="match status" value="1"/>
</dbReference>
<dbReference type="Gene3D" id="1.10.260.40">
    <property type="entry name" value="lambda repressor-like DNA-binding domains"/>
    <property type="match status" value="1"/>
</dbReference>
<dbReference type="InterPro" id="IPR001387">
    <property type="entry name" value="Cro/C1-type_HTH"/>
</dbReference>
<dbReference type="InterPro" id="IPR010982">
    <property type="entry name" value="Lambda_DNA-bd_dom_sf"/>
</dbReference>
<organism evidence="2 3">
    <name type="scientific">Acaryochloris thomasi RCC1774</name>
    <dbReference type="NCBI Taxonomy" id="1764569"/>
    <lineage>
        <taxon>Bacteria</taxon>
        <taxon>Bacillati</taxon>
        <taxon>Cyanobacteriota</taxon>
        <taxon>Cyanophyceae</taxon>
        <taxon>Acaryochloridales</taxon>
        <taxon>Acaryochloridaceae</taxon>
        <taxon>Acaryochloris</taxon>
        <taxon>Acaryochloris thomasi</taxon>
    </lineage>
</organism>
<protein>
    <recommendedName>
        <fullName evidence="1">HTH cro/C1-type domain-containing protein</fullName>
    </recommendedName>
</protein>
<dbReference type="Proteomes" id="UP000248857">
    <property type="component" value="Unassembled WGS sequence"/>
</dbReference>
<gene>
    <name evidence="2" type="ORF">C1752_10570</name>
</gene>
<dbReference type="SUPFAM" id="SSF47413">
    <property type="entry name" value="lambda repressor-like DNA-binding domains"/>
    <property type="match status" value="1"/>
</dbReference>
<dbReference type="AlphaFoldDB" id="A0A2W1J808"/>
<accession>A0A2W1J808</accession>
<evidence type="ECO:0000259" key="1">
    <source>
        <dbReference type="PROSITE" id="PS50943"/>
    </source>
</evidence>
<evidence type="ECO:0000313" key="2">
    <source>
        <dbReference type="EMBL" id="PZD70563.1"/>
    </source>
</evidence>
<dbReference type="PROSITE" id="PS50943">
    <property type="entry name" value="HTH_CROC1"/>
    <property type="match status" value="1"/>
</dbReference>
<feature type="domain" description="HTH cro/C1-type" evidence="1">
    <location>
        <begin position="15"/>
        <end position="69"/>
    </location>
</feature>
<comment type="caution">
    <text evidence="2">The sequence shown here is derived from an EMBL/GenBank/DDBJ whole genome shotgun (WGS) entry which is preliminary data.</text>
</comment>
<proteinExistence type="predicted"/>
<keyword evidence="3" id="KW-1185">Reference proteome</keyword>
<name>A0A2W1J808_9CYAN</name>
<dbReference type="EMBL" id="PQWO01000033">
    <property type="protein sequence ID" value="PZD70563.1"/>
    <property type="molecule type" value="Genomic_DNA"/>
</dbReference>
<dbReference type="GO" id="GO:0003677">
    <property type="term" value="F:DNA binding"/>
    <property type="evidence" value="ECO:0007669"/>
    <property type="project" value="InterPro"/>
</dbReference>
<evidence type="ECO:0000313" key="3">
    <source>
        <dbReference type="Proteomes" id="UP000248857"/>
    </source>
</evidence>
<sequence length="82" mass="9377">MDSNICGPRIKSIRQLKMTQAELSAALEVDYGIYLSQSDISEIERQERGLKDYELDAISTILDVSPMFLLRNELGDDFYVDE</sequence>